<evidence type="ECO:0000313" key="4">
    <source>
        <dbReference type="Proteomes" id="UP000001058"/>
    </source>
</evidence>
<feature type="compositionally biased region" description="Basic and acidic residues" evidence="1">
    <location>
        <begin position="565"/>
        <end position="578"/>
    </location>
</feature>
<dbReference type="GO" id="GO:0003677">
    <property type="term" value="F:DNA binding"/>
    <property type="evidence" value="ECO:0007669"/>
    <property type="project" value="InterPro"/>
</dbReference>
<sequence length="969" mass="98774">MCEQGPVAVDLLMLGTVYCPGVAEEAAAEAAEAKHTSWCNGYRGLFYPDLYIIACRCTRCLTEAHGRGKAFYPFDFERHAGMGANKRWKSSVRVAGMHCKSLPSSGGGGGGGGGGSAADGCMSLGRFMEIQNIQIEPSALARSSTAAPPPPPPPPTSSALVQEAAAAAGSRPPTAAAAMRVGPPTRRSTSAAAAAAAGALPPPGVPGSSPEYPPATAASPPVPVASYSQLGPRHRAALFPVLPPNVPRMVPPELQGHAMVGHRVRIYWPIDKVYYSVDPTAQRCPTAPKNVGTGNDFPGGPSSCGLGGLVGNGGGGGGGGEEELCQALAAAAPVTSAAERDGGGGADGGDGRLVQARPSKLQLPDLNKQQPLQQQPLQQQPLQQQPLQQQPLQGPSGESIRSPYSQPLQPLQLDGSGEEFDGGAGDHKTPCGGTTAVLEAYGTAAAAAAADGNMIESPDVEPIDVVGPAAAADGTTNRTATRSGDLLQVGVRAPSIGAVDVAHVYFDGGGSGVAAAVGTDVTEAAVRRQQPGSATPDGDVLEGSLVKACMCAEEDEEAEEEQQEEERGQGHREGREFEVEAEAADSPMAASDSGGGSPAAAVAAATAAATAAKRVHPQALSAAAAAGAATDRATNQRRPSLAKKAAAAAAAAAGRELDGAMPVTCNYIDAWFLLRHKLVACDCVGCRTQPGSGKRICWTPIGFEEHAGMRASKKWKNSIRMRPGAEVEVVPEPGHLGAGGGGGGEPLGEWLDRRGVVVPPSKQRRRVMEAAEVERCVLAPITGVSKVSAAVAAPPDTTAAAAAAAAAARLAAGSIRPASNIIAATRKPATAADTAAVPRKRGRDVAAGTPPRPPPSLPASGMEATAAAANYGGEVVIRGPGYNVLRCSDPPGFEVFCLVAGYLLEEVSVRAYDYGKVIIQAQPRNSERAALWGISPLRHVVQLPGAVHAESAQALMTLHGQLYVRINAQ</sequence>
<feature type="compositionally biased region" description="Gly residues" evidence="1">
    <location>
        <begin position="736"/>
        <end position="746"/>
    </location>
</feature>
<accession>D8TW06</accession>
<feature type="domain" description="SAND" evidence="2">
    <location>
        <begin position="39"/>
        <end position="102"/>
    </location>
</feature>
<evidence type="ECO:0000313" key="3">
    <source>
        <dbReference type="EMBL" id="EFJ48286.1"/>
    </source>
</evidence>
<keyword evidence="4" id="KW-1185">Reference proteome</keyword>
<dbReference type="eggNOG" id="ENOG502RZDH">
    <property type="taxonomic scope" value="Eukaryota"/>
</dbReference>
<reference evidence="3 4" key="1">
    <citation type="journal article" date="2010" name="Science">
        <title>Genomic analysis of organismal complexity in the multicellular green alga Volvox carteri.</title>
        <authorList>
            <person name="Prochnik S.E."/>
            <person name="Umen J."/>
            <person name="Nedelcu A.M."/>
            <person name="Hallmann A."/>
            <person name="Miller S.M."/>
            <person name="Nishii I."/>
            <person name="Ferris P."/>
            <person name="Kuo A."/>
            <person name="Mitros T."/>
            <person name="Fritz-Laylin L.K."/>
            <person name="Hellsten U."/>
            <person name="Chapman J."/>
            <person name="Simakov O."/>
            <person name="Rensing S.A."/>
            <person name="Terry A."/>
            <person name="Pangilinan J."/>
            <person name="Kapitonov V."/>
            <person name="Jurka J."/>
            <person name="Salamov A."/>
            <person name="Shapiro H."/>
            <person name="Schmutz J."/>
            <person name="Grimwood J."/>
            <person name="Lindquist E."/>
            <person name="Lucas S."/>
            <person name="Grigoriev I.V."/>
            <person name="Schmitt R."/>
            <person name="Kirk D."/>
            <person name="Rokhsar D.S."/>
        </authorList>
    </citation>
    <scope>NUCLEOTIDE SEQUENCE [LARGE SCALE GENOMIC DNA]</scope>
    <source>
        <strain evidence="4">f. Nagariensis / Eve</strain>
    </source>
</reference>
<dbReference type="GeneID" id="9617659"/>
<dbReference type="STRING" id="3068.D8TW06"/>
<evidence type="ECO:0000256" key="1">
    <source>
        <dbReference type="SAM" id="MobiDB-lite"/>
    </source>
</evidence>
<dbReference type="RefSeq" id="XP_002950540.1">
    <property type="nucleotide sequence ID" value="XM_002950494.1"/>
</dbReference>
<feature type="region of interest" description="Disordered" evidence="1">
    <location>
        <begin position="370"/>
        <end position="431"/>
    </location>
</feature>
<dbReference type="Proteomes" id="UP000001058">
    <property type="component" value="Unassembled WGS sequence"/>
</dbReference>
<dbReference type="SUPFAM" id="SSF63763">
    <property type="entry name" value="SAND domain-like"/>
    <property type="match status" value="2"/>
</dbReference>
<feature type="compositionally biased region" description="Low complexity" evidence="1">
    <location>
        <begin position="206"/>
        <end position="219"/>
    </location>
</feature>
<feature type="compositionally biased region" description="Acidic residues" evidence="1">
    <location>
        <begin position="552"/>
        <end position="564"/>
    </location>
</feature>
<dbReference type="OrthoDB" id="553359at2759"/>
<dbReference type="EMBL" id="GL378340">
    <property type="protein sequence ID" value="EFJ48286.1"/>
    <property type="molecule type" value="Genomic_DNA"/>
</dbReference>
<dbReference type="PROSITE" id="PS50864">
    <property type="entry name" value="SAND"/>
    <property type="match status" value="1"/>
</dbReference>
<dbReference type="InParanoid" id="D8TW06"/>
<dbReference type="InterPro" id="IPR010919">
    <property type="entry name" value="SAND-like_dom_sf"/>
</dbReference>
<evidence type="ECO:0000259" key="2">
    <source>
        <dbReference type="PROSITE" id="PS50864"/>
    </source>
</evidence>
<feature type="region of interest" description="Disordered" evidence="1">
    <location>
        <begin position="830"/>
        <end position="861"/>
    </location>
</feature>
<dbReference type="AlphaFoldDB" id="D8TW06"/>
<feature type="region of interest" description="Disordered" evidence="1">
    <location>
        <begin position="552"/>
        <end position="598"/>
    </location>
</feature>
<proteinExistence type="predicted"/>
<feature type="region of interest" description="Disordered" evidence="1">
    <location>
        <begin position="139"/>
        <end position="220"/>
    </location>
</feature>
<feature type="compositionally biased region" description="Low complexity" evidence="1">
    <location>
        <begin position="584"/>
        <end position="598"/>
    </location>
</feature>
<dbReference type="InterPro" id="IPR000770">
    <property type="entry name" value="SAND_dom"/>
</dbReference>
<dbReference type="Gene3D" id="3.10.390.10">
    <property type="entry name" value="SAND domain-like"/>
    <property type="match status" value="2"/>
</dbReference>
<dbReference type="KEGG" id="vcn:VOLCADRAFT_91035"/>
<name>D8TW06_VOLCA</name>
<feature type="compositionally biased region" description="Low complexity" evidence="1">
    <location>
        <begin position="370"/>
        <end position="393"/>
    </location>
</feature>
<feature type="compositionally biased region" description="Pro residues" evidence="1">
    <location>
        <begin position="147"/>
        <end position="156"/>
    </location>
</feature>
<feature type="compositionally biased region" description="Low complexity" evidence="1">
    <location>
        <begin position="190"/>
        <end position="199"/>
    </location>
</feature>
<feature type="region of interest" description="Disordered" evidence="1">
    <location>
        <begin position="730"/>
        <end position="750"/>
    </location>
</feature>
<organism evidence="4">
    <name type="scientific">Volvox carteri f. nagariensis</name>
    <dbReference type="NCBI Taxonomy" id="3068"/>
    <lineage>
        <taxon>Eukaryota</taxon>
        <taxon>Viridiplantae</taxon>
        <taxon>Chlorophyta</taxon>
        <taxon>core chlorophytes</taxon>
        <taxon>Chlorophyceae</taxon>
        <taxon>CS clade</taxon>
        <taxon>Chlamydomonadales</taxon>
        <taxon>Volvocaceae</taxon>
        <taxon>Volvox</taxon>
    </lineage>
</organism>
<gene>
    <name evidence="3" type="ORF">VOLCADRAFT_91035</name>
</gene>
<protein>
    <recommendedName>
        <fullName evidence="2">SAND domain-containing protein</fullName>
    </recommendedName>
</protein>
<feature type="compositionally biased region" description="Low complexity" evidence="1">
    <location>
        <begin position="157"/>
        <end position="178"/>
    </location>
</feature>